<dbReference type="PANTHER" id="PTHR12299:SF17">
    <property type="entry name" value="AT19571P-RELATED"/>
    <property type="match status" value="1"/>
</dbReference>
<dbReference type="PANTHER" id="PTHR12299">
    <property type="entry name" value="HYALURONIC ACID-BINDING PROTEIN 4"/>
    <property type="match status" value="1"/>
</dbReference>
<feature type="compositionally biased region" description="Basic and acidic residues" evidence="3">
    <location>
        <begin position="120"/>
        <end position="131"/>
    </location>
</feature>
<proteinExistence type="predicted"/>
<feature type="domain" description="Hyaluronan/mRNA-binding protein" evidence="4">
    <location>
        <begin position="162"/>
        <end position="274"/>
    </location>
</feature>
<evidence type="ECO:0000313" key="6">
    <source>
        <dbReference type="Proteomes" id="UP001055439"/>
    </source>
</evidence>
<dbReference type="Pfam" id="PF04774">
    <property type="entry name" value="HABP4_PAI-RBP1"/>
    <property type="match status" value="1"/>
</dbReference>
<sequence>MATVNPFDLLGDDDSEDPSQLIAAHQQKMASKKPAATAAPQAPAKLPTKPPPPAQAGQFLLEAREVRNTSGVRGGAGRGGPGRGRGGRGGSMSQNRDFGNGNIGGASRVYEGADGTGGGEDGRLQERERLPRQPVSGGRRGGFGGRGGYGNEEAGGDSERPPRRFYERRSGTGRGYEMKRNGAGRGNWGSATDESILRENEVINVGDKTVATEKQVEPEEVPSSDVNKENKEGAANEAEEKEEDKEMTLEEYEKVREEKRKALAAMKSEERKVEMDKELQSMKQLSLKKENDDIFVKLGSDKDTGKKKETTDRDERNKKPMSINEFLKPAEGERFFNTGGRGRGRGRGGRGQFRGGFVGGVSTSTADAPSIEDPGQFPMLGGK</sequence>
<dbReference type="Pfam" id="PF09598">
    <property type="entry name" value="Stm1_N"/>
    <property type="match status" value="1"/>
</dbReference>
<feature type="region of interest" description="Disordered" evidence="3">
    <location>
        <begin position="1"/>
        <end position="249"/>
    </location>
</feature>
<evidence type="ECO:0000313" key="5">
    <source>
        <dbReference type="EMBL" id="URD98399.1"/>
    </source>
</evidence>
<accession>A0A9E7JZV8</accession>
<name>A0A9E7JZV8_9LILI</name>
<dbReference type="GO" id="GO:0003723">
    <property type="term" value="F:RNA binding"/>
    <property type="evidence" value="ECO:0007669"/>
    <property type="project" value="InterPro"/>
</dbReference>
<dbReference type="InterPro" id="IPR006861">
    <property type="entry name" value="HABP4_PAIRBP1-bd"/>
</dbReference>
<dbReference type="GO" id="GO:0005737">
    <property type="term" value="C:cytoplasm"/>
    <property type="evidence" value="ECO:0007669"/>
    <property type="project" value="UniProtKB-SubCell"/>
</dbReference>
<dbReference type="OrthoDB" id="784393at2759"/>
<dbReference type="InterPro" id="IPR039764">
    <property type="entry name" value="HABP4/SERBP1-like"/>
</dbReference>
<comment type="subcellular location">
    <subcellularLocation>
        <location evidence="1">Cytoplasm</location>
    </subcellularLocation>
</comment>
<dbReference type="InterPro" id="IPR019084">
    <property type="entry name" value="STM1-like_N"/>
</dbReference>
<dbReference type="SMART" id="SM01233">
    <property type="entry name" value="HABP4_PAI-RBP1"/>
    <property type="match status" value="1"/>
</dbReference>
<protein>
    <submittedName>
        <fullName evidence="5">Plasminogen activator inhibitor 1 RNA-binding protein</fullName>
    </submittedName>
</protein>
<feature type="compositionally biased region" description="Gly residues" evidence="3">
    <location>
        <begin position="349"/>
        <end position="359"/>
    </location>
</feature>
<organism evidence="5 6">
    <name type="scientific">Musa troglodytarum</name>
    <name type="common">fe'i banana</name>
    <dbReference type="NCBI Taxonomy" id="320322"/>
    <lineage>
        <taxon>Eukaryota</taxon>
        <taxon>Viridiplantae</taxon>
        <taxon>Streptophyta</taxon>
        <taxon>Embryophyta</taxon>
        <taxon>Tracheophyta</taxon>
        <taxon>Spermatophyta</taxon>
        <taxon>Magnoliopsida</taxon>
        <taxon>Liliopsida</taxon>
        <taxon>Zingiberales</taxon>
        <taxon>Musaceae</taxon>
        <taxon>Musa</taxon>
    </lineage>
</organism>
<dbReference type="GO" id="GO:0005634">
    <property type="term" value="C:nucleus"/>
    <property type="evidence" value="ECO:0007669"/>
    <property type="project" value="TreeGrafter"/>
</dbReference>
<evidence type="ECO:0000256" key="2">
    <source>
        <dbReference type="ARBA" id="ARBA00022490"/>
    </source>
</evidence>
<evidence type="ECO:0000259" key="4">
    <source>
        <dbReference type="SMART" id="SM01233"/>
    </source>
</evidence>
<gene>
    <name evidence="5" type="ORF">MUK42_31906</name>
</gene>
<reference evidence="5" key="1">
    <citation type="submission" date="2022-05" db="EMBL/GenBank/DDBJ databases">
        <title>The Musa troglodytarum L. genome provides insights into the mechanism of non-climacteric behaviour and enrichment of carotenoids.</title>
        <authorList>
            <person name="Wang J."/>
        </authorList>
    </citation>
    <scope>NUCLEOTIDE SEQUENCE</scope>
    <source>
        <tissue evidence="5">Leaf</tissue>
    </source>
</reference>
<dbReference type="AlphaFoldDB" id="A0A9E7JZV8"/>
<feature type="compositionally biased region" description="Basic and acidic residues" evidence="3">
    <location>
        <begin position="298"/>
        <end position="318"/>
    </location>
</feature>
<feature type="region of interest" description="Disordered" evidence="3">
    <location>
        <begin position="298"/>
        <end position="383"/>
    </location>
</feature>
<feature type="compositionally biased region" description="Gly residues" evidence="3">
    <location>
        <begin position="72"/>
        <end position="90"/>
    </location>
</feature>
<dbReference type="EMBL" id="CP097506">
    <property type="protein sequence ID" value="URD98399.1"/>
    <property type="molecule type" value="Genomic_DNA"/>
</dbReference>
<evidence type="ECO:0000256" key="3">
    <source>
        <dbReference type="SAM" id="MobiDB-lite"/>
    </source>
</evidence>
<feature type="compositionally biased region" description="Low complexity" evidence="3">
    <location>
        <begin position="32"/>
        <end position="47"/>
    </location>
</feature>
<feature type="compositionally biased region" description="Gly residues" evidence="3">
    <location>
        <begin position="138"/>
        <end position="150"/>
    </location>
</feature>
<dbReference type="Proteomes" id="UP001055439">
    <property type="component" value="Chromosome 4"/>
</dbReference>
<evidence type="ECO:0000256" key="1">
    <source>
        <dbReference type="ARBA" id="ARBA00004496"/>
    </source>
</evidence>
<keyword evidence="6" id="KW-1185">Reference proteome</keyword>
<feature type="compositionally biased region" description="Basic and acidic residues" evidence="3">
    <location>
        <begin position="157"/>
        <end position="180"/>
    </location>
</feature>
<keyword evidence="2" id="KW-0963">Cytoplasm</keyword>